<evidence type="ECO:0000259" key="1">
    <source>
        <dbReference type="Pfam" id="PF21837"/>
    </source>
</evidence>
<dbReference type="Proteomes" id="UP000198724">
    <property type="component" value="Unassembled WGS sequence"/>
</dbReference>
<accession>A0A1I2MX34</accession>
<dbReference type="InterPro" id="IPR054191">
    <property type="entry name" value="DUF6896"/>
</dbReference>
<dbReference type="EMBL" id="FOOT01000001">
    <property type="protein sequence ID" value="SFF93691.1"/>
    <property type="molecule type" value="Genomic_DNA"/>
</dbReference>
<dbReference type="STRING" id="1436961.SAMN05421739_101437"/>
<protein>
    <recommendedName>
        <fullName evidence="1">DUF6896 domain-containing protein</fullName>
    </recommendedName>
</protein>
<name>A0A1I2MX34_9BACT</name>
<organism evidence="2 3">
    <name type="scientific">Pontibacter chinhatensis</name>
    <dbReference type="NCBI Taxonomy" id="1436961"/>
    <lineage>
        <taxon>Bacteria</taxon>
        <taxon>Pseudomonadati</taxon>
        <taxon>Bacteroidota</taxon>
        <taxon>Cytophagia</taxon>
        <taxon>Cytophagales</taxon>
        <taxon>Hymenobacteraceae</taxon>
        <taxon>Pontibacter</taxon>
    </lineage>
</organism>
<dbReference type="AlphaFoldDB" id="A0A1I2MX34"/>
<dbReference type="OrthoDB" id="892854at2"/>
<evidence type="ECO:0000313" key="3">
    <source>
        <dbReference type="Proteomes" id="UP000198724"/>
    </source>
</evidence>
<reference evidence="3" key="1">
    <citation type="submission" date="2016-10" db="EMBL/GenBank/DDBJ databases">
        <authorList>
            <person name="Varghese N."/>
            <person name="Submissions S."/>
        </authorList>
    </citation>
    <scope>NUCLEOTIDE SEQUENCE [LARGE SCALE GENOMIC DNA]</scope>
    <source>
        <strain evidence="3">LP51</strain>
    </source>
</reference>
<evidence type="ECO:0000313" key="2">
    <source>
        <dbReference type="EMBL" id="SFF93691.1"/>
    </source>
</evidence>
<dbReference type="Pfam" id="PF21837">
    <property type="entry name" value="DUF6896"/>
    <property type="match status" value="1"/>
</dbReference>
<sequence>MNPSLIDVIKDYQKTADKAVNIIKDAFQVSNIIHGWRNGLYEQTGELKERGLKFYAFHGIGLAAHFADKIVDFDFAYLPEPRHDGFDLWRLKGFIENQSSKYGKYLDEGKLEKEFKELVEQGVITKPNQEFSTELYFFKESLTESQL</sequence>
<gene>
    <name evidence="2" type="ORF">SAMN05421739_101437</name>
</gene>
<dbReference type="RefSeq" id="WP_092098570.1">
    <property type="nucleotide sequence ID" value="NZ_FOOT01000001.1"/>
</dbReference>
<proteinExistence type="predicted"/>
<keyword evidence="3" id="KW-1185">Reference proteome</keyword>
<feature type="domain" description="DUF6896" evidence="1">
    <location>
        <begin position="5"/>
        <end position="137"/>
    </location>
</feature>